<dbReference type="GO" id="GO:0005829">
    <property type="term" value="C:cytosol"/>
    <property type="evidence" value="ECO:0007669"/>
    <property type="project" value="TreeGrafter"/>
</dbReference>
<dbReference type="InterPro" id="IPR006175">
    <property type="entry name" value="YjgF/YER057c/UK114"/>
</dbReference>
<dbReference type="Gene3D" id="3.30.1330.40">
    <property type="entry name" value="RutC-like"/>
    <property type="match status" value="1"/>
</dbReference>
<organism evidence="2 3">
    <name type="scientific">Desulfobaculum bizertense DSM 18034</name>
    <dbReference type="NCBI Taxonomy" id="1121442"/>
    <lineage>
        <taxon>Bacteria</taxon>
        <taxon>Pseudomonadati</taxon>
        <taxon>Thermodesulfobacteriota</taxon>
        <taxon>Desulfovibrionia</taxon>
        <taxon>Desulfovibrionales</taxon>
        <taxon>Desulfovibrionaceae</taxon>
        <taxon>Desulfobaculum</taxon>
    </lineage>
</organism>
<dbReference type="OrthoDB" id="9808943at2"/>
<comment type="similarity">
    <text evidence="1">Belongs to the RutC family.</text>
</comment>
<dbReference type="Pfam" id="PF01042">
    <property type="entry name" value="Ribonuc_L-PSP"/>
    <property type="match status" value="1"/>
</dbReference>
<dbReference type="Proteomes" id="UP000189733">
    <property type="component" value="Unassembled WGS sequence"/>
</dbReference>
<proteinExistence type="inferred from homology"/>
<dbReference type="GO" id="GO:0019239">
    <property type="term" value="F:deaminase activity"/>
    <property type="evidence" value="ECO:0007669"/>
    <property type="project" value="TreeGrafter"/>
</dbReference>
<dbReference type="STRING" id="1121442.SAMN02745702_02819"/>
<dbReference type="FunFam" id="3.30.1330.40:FF:000001">
    <property type="entry name" value="L-PSP family endoribonuclease"/>
    <property type="match status" value="1"/>
</dbReference>
<dbReference type="RefSeq" id="WP_078686082.1">
    <property type="nucleotide sequence ID" value="NZ_FUYA01000012.1"/>
</dbReference>
<evidence type="ECO:0000256" key="1">
    <source>
        <dbReference type="ARBA" id="ARBA00010552"/>
    </source>
</evidence>
<dbReference type="CDD" id="cd00448">
    <property type="entry name" value="YjgF_YER057c_UK114_family"/>
    <property type="match status" value="1"/>
</dbReference>
<name>A0A1T4WZ70_9BACT</name>
<dbReference type="EMBL" id="FUYA01000012">
    <property type="protein sequence ID" value="SKA82604.1"/>
    <property type="molecule type" value="Genomic_DNA"/>
</dbReference>
<dbReference type="InterPro" id="IPR019897">
    <property type="entry name" value="RidA_CS"/>
</dbReference>
<evidence type="ECO:0000313" key="2">
    <source>
        <dbReference type="EMBL" id="SKA82604.1"/>
    </source>
</evidence>
<gene>
    <name evidence="2" type="ORF">SAMN02745702_02819</name>
</gene>
<sequence length="126" mass="13582">MSDVINTSAAPAAIGPYSQAMKVGNFIFTSGQLPLSPSTGEMPQSIQEQTKQSLLNVKTILESAGVSMKQVVKTTVFLSDLANFAPMNEVYSSFFEEPFPARSCFEVARLPKDALVEIEVVATSET</sequence>
<dbReference type="PANTHER" id="PTHR11803">
    <property type="entry name" value="2-IMINOBUTANOATE/2-IMINOPROPANOATE DEAMINASE RIDA"/>
    <property type="match status" value="1"/>
</dbReference>
<dbReference type="AlphaFoldDB" id="A0A1T4WZ70"/>
<dbReference type="PANTHER" id="PTHR11803:SF39">
    <property type="entry name" value="2-IMINOBUTANOATE_2-IMINOPROPANOATE DEAMINASE"/>
    <property type="match status" value="1"/>
</dbReference>
<dbReference type="InterPro" id="IPR035959">
    <property type="entry name" value="RutC-like_sf"/>
</dbReference>
<keyword evidence="3" id="KW-1185">Reference proteome</keyword>
<dbReference type="InterPro" id="IPR006056">
    <property type="entry name" value="RidA"/>
</dbReference>
<reference evidence="2 3" key="1">
    <citation type="submission" date="2017-02" db="EMBL/GenBank/DDBJ databases">
        <authorList>
            <person name="Peterson S.W."/>
        </authorList>
    </citation>
    <scope>NUCLEOTIDE SEQUENCE [LARGE SCALE GENOMIC DNA]</scope>
    <source>
        <strain evidence="2 3">DSM 18034</strain>
    </source>
</reference>
<dbReference type="NCBIfam" id="TIGR00004">
    <property type="entry name" value="Rid family detoxifying hydrolase"/>
    <property type="match status" value="1"/>
</dbReference>
<evidence type="ECO:0000313" key="3">
    <source>
        <dbReference type="Proteomes" id="UP000189733"/>
    </source>
</evidence>
<dbReference type="PROSITE" id="PS01094">
    <property type="entry name" value="UPF0076"/>
    <property type="match status" value="1"/>
</dbReference>
<dbReference type="SUPFAM" id="SSF55298">
    <property type="entry name" value="YjgF-like"/>
    <property type="match status" value="1"/>
</dbReference>
<accession>A0A1T4WZ70</accession>
<protein>
    <submittedName>
        <fullName evidence="2">2-iminobutanoate/2-iminopropanoate deaminase</fullName>
    </submittedName>
</protein>